<sequence>MLNKLNLGLVALVLGFGLTITTSAFKSAKVSEQKRDQYRFVYNPPSTSPYSVANVTNTSHWSYAPDSEGCSGEERACSIVIDQAYVDLSATPALKPSANLTASFNAPTNTAYVTGSADGLMQIENSDQP</sequence>
<protein>
    <submittedName>
        <fullName evidence="1">Uncharacterized protein</fullName>
    </submittedName>
</protein>
<dbReference type="EMBL" id="CP157485">
    <property type="protein sequence ID" value="XBO46392.1"/>
    <property type="molecule type" value="Genomic_DNA"/>
</dbReference>
<organism evidence="1">
    <name type="scientific">Pedobacter sp. KACC 23697</name>
    <dbReference type="NCBI Taxonomy" id="3149230"/>
    <lineage>
        <taxon>Bacteria</taxon>
        <taxon>Pseudomonadati</taxon>
        <taxon>Bacteroidota</taxon>
        <taxon>Sphingobacteriia</taxon>
        <taxon>Sphingobacteriales</taxon>
        <taxon>Sphingobacteriaceae</taxon>
        <taxon>Pedobacter</taxon>
    </lineage>
</organism>
<dbReference type="RefSeq" id="WP_406823940.1">
    <property type="nucleotide sequence ID" value="NZ_CP157485.1"/>
</dbReference>
<name>A0AAU7K1G2_9SPHI</name>
<proteinExistence type="predicted"/>
<dbReference type="AlphaFoldDB" id="A0AAU7K1G2"/>
<gene>
    <name evidence="1" type="ORF">ABEG20_13950</name>
</gene>
<evidence type="ECO:0000313" key="1">
    <source>
        <dbReference type="EMBL" id="XBO46392.1"/>
    </source>
</evidence>
<reference evidence="1" key="1">
    <citation type="submission" date="2024-05" db="EMBL/GenBank/DDBJ databases">
        <authorList>
            <person name="Kim S."/>
            <person name="Heo J."/>
            <person name="Choi H."/>
            <person name="Choi Y."/>
            <person name="Kwon S.-W."/>
            <person name="Kim Y."/>
        </authorList>
    </citation>
    <scope>NUCLEOTIDE SEQUENCE</scope>
    <source>
        <strain evidence="1">KACC 23697</strain>
    </source>
</reference>
<accession>A0AAU7K1G2</accession>